<dbReference type="eggNOG" id="COG0322">
    <property type="taxonomic scope" value="Bacteria"/>
</dbReference>
<organism evidence="4 5">
    <name type="scientific">Cellulophaga baltica</name>
    <dbReference type="NCBI Taxonomy" id="76594"/>
    <lineage>
        <taxon>Bacteria</taxon>
        <taxon>Pseudomonadati</taxon>
        <taxon>Bacteroidota</taxon>
        <taxon>Flavobacteriia</taxon>
        <taxon>Flavobacteriales</taxon>
        <taxon>Flavobacteriaceae</taxon>
        <taxon>Cellulophaga</taxon>
    </lineage>
</organism>
<dbReference type="NCBIfam" id="TIGR00573">
    <property type="entry name" value="dnaq"/>
    <property type="match status" value="1"/>
</dbReference>
<name>A0A1G7EFC2_9FLAO</name>
<dbReference type="InterPro" id="IPR035901">
    <property type="entry name" value="GIY-YIG_endonuc_sf"/>
</dbReference>
<dbReference type="eggNOG" id="COG2176">
    <property type="taxonomic scope" value="Bacteria"/>
</dbReference>
<dbReference type="InterPro" id="IPR036397">
    <property type="entry name" value="RNaseH_sf"/>
</dbReference>
<dbReference type="PROSITE" id="PS50164">
    <property type="entry name" value="GIY_YIG"/>
    <property type="match status" value="1"/>
</dbReference>
<dbReference type="InterPro" id="IPR013520">
    <property type="entry name" value="Ribonucl_H"/>
</dbReference>
<dbReference type="GO" id="GO:0005829">
    <property type="term" value="C:cytosol"/>
    <property type="evidence" value="ECO:0007669"/>
    <property type="project" value="TreeGrafter"/>
</dbReference>
<evidence type="ECO:0000313" key="4">
    <source>
        <dbReference type="EMBL" id="SDE62341.1"/>
    </source>
</evidence>
<dbReference type="Gene3D" id="3.40.1440.10">
    <property type="entry name" value="GIY-YIG endonuclease"/>
    <property type="match status" value="1"/>
</dbReference>
<dbReference type="Pfam" id="PF00929">
    <property type="entry name" value="RNase_T"/>
    <property type="match status" value="1"/>
</dbReference>
<dbReference type="CDD" id="cd10434">
    <property type="entry name" value="GIY-YIG_UvrC_Cho"/>
    <property type="match status" value="1"/>
</dbReference>
<evidence type="ECO:0000313" key="5">
    <source>
        <dbReference type="Proteomes" id="UP000182114"/>
    </source>
</evidence>
<dbReference type="EMBL" id="FNBD01000002">
    <property type="protein sequence ID" value="SDE62341.1"/>
    <property type="molecule type" value="Genomic_DNA"/>
</dbReference>
<feature type="domain" description="GIY-YIG" evidence="3">
    <location>
        <begin position="197"/>
        <end position="273"/>
    </location>
</feature>
<dbReference type="SMART" id="SM00479">
    <property type="entry name" value="EXOIII"/>
    <property type="match status" value="1"/>
</dbReference>
<dbReference type="RefSeq" id="WP_074537561.1">
    <property type="nucleotide sequence ID" value="NZ_FNBD01000002.1"/>
</dbReference>
<dbReference type="GO" id="GO:0006289">
    <property type="term" value="P:nucleotide-excision repair"/>
    <property type="evidence" value="ECO:0007669"/>
    <property type="project" value="InterPro"/>
</dbReference>
<dbReference type="Pfam" id="PF01541">
    <property type="entry name" value="GIY-YIG"/>
    <property type="match status" value="1"/>
</dbReference>
<comment type="function">
    <text evidence="1">DNA polymerase III is a complex, multichain enzyme responsible for most of the replicative synthesis in bacteria. The epsilon subunit contain the editing function and is a proofreading 3'-5' exonuclease.</text>
</comment>
<dbReference type="SUPFAM" id="SSF82771">
    <property type="entry name" value="GIY-YIG endonuclease"/>
    <property type="match status" value="1"/>
</dbReference>
<reference evidence="5" key="1">
    <citation type="submission" date="2016-10" db="EMBL/GenBank/DDBJ databases">
        <authorList>
            <person name="Varghese N."/>
            <person name="Submissions S."/>
        </authorList>
    </citation>
    <scope>NUCLEOTIDE SEQUENCE [LARGE SCALE GENOMIC DNA]</scope>
    <source>
        <strain evidence="5">DSM 24729</strain>
    </source>
</reference>
<dbReference type="SMART" id="SM00465">
    <property type="entry name" value="GIYc"/>
    <property type="match status" value="1"/>
</dbReference>
<dbReference type="AlphaFoldDB" id="A0A1G7EFC2"/>
<dbReference type="GO" id="GO:0003677">
    <property type="term" value="F:DNA binding"/>
    <property type="evidence" value="ECO:0007669"/>
    <property type="project" value="InterPro"/>
</dbReference>
<dbReference type="InterPro" id="IPR000305">
    <property type="entry name" value="GIY-YIG_endonuc"/>
</dbReference>
<dbReference type="InterPro" id="IPR012337">
    <property type="entry name" value="RNaseH-like_sf"/>
</dbReference>
<dbReference type="GO" id="GO:0045004">
    <property type="term" value="P:DNA replication proofreading"/>
    <property type="evidence" value="ECO:0007669"/>
    <property type="project" value="TreeGrafter"/>
</dbReference>
<dbReference type="GO" id="GO:0003887">
    <property type="term" value="F:DNA-directed DNA polymerase activity"/>
    <property type="evidence" value="ECO:0007669"/>
    <property type="project" value="InterPro"/>
</dbReference>
<dbReference type="PANTHER" id="PTHR30231">
    <property type="entry name" value="DNA POLYMERASE III SUBUNIT EPSILON"/>
    <property type="match status" value="1"/>
</dbReference>
<dbReference type="GO" id="GO:0008408">
    <property type="term" value="F:3'-5' exonuclease activity"/>
    <property type="evidence" value="ECO:0007669"/>
    <property type="project" value="TreeGrafter"/>
</dbReference>
<dbReference type="CDD" id="cd06127">
    <property type="entry name" value="DEDDh"/>
    <property type="match status" value="1"/>
</dbReference>
<protein>
    <submittedName>
        <fullName evidence="4">DNA polymerase-3 subunit epsilon</fullName>
    </submittedName>
</protein>
<evidence type="ECO:0000256" key="1">
    <source>
        <dbReference type="ARBA" id="ARBA00025483"/>
    </source>
</evidence>
<evidence type="ECO:0000259" key="3">
    <source>
        <dbReference type="PROSITE" id="PS50164"/>
    </source>
</evidence>
<dbReference type="Proteomes" id="UP000182114">
    <property type="component" value="Unassembled WGS sequence"/>
</dbReference>
<sequence>MYTIIDIETTGNGIEGNKITEISIFKYDGYDVIDEFTTLVNPEAEIPYFITGLTGIDNNMVCNAPKFAEVADKILEITKETIFVAHNVNFDYNIIKHEFKSIGVDFIRKKLCTVRLSRKLIPGYNSYSLGKLCAALEIPLTDRHRARGDAEATTILFEKLLRAEDADEVFKSFLNARSQEATLPPGLPKSDFDKLPNEPGIYFFKNAKGKIIYVGKAIDIKKRVLSHFYDKSTKEITLCQNTSALDFELSGSELLALLMESDAIKQHYPEYNRAQKKKIQPFGIFTYEDRNGVMHLAWNTLKMAPNAFHILYSKTDCRSFLQELCKTYKLCPKFCHLQENVTACSHYDILECEGICRDTEPIEAYNTKVKTAINDIQSKNVNFIIREKGRTLDESGVILIQDNTYMGYGFVENEIAIENIDDLTPFITPQKNTFETERLIANYVIKNEGNIYSVATK</sequence>
<dbReference type="FunFam" id="3.30.420.10:FF:000045">
    <property type="entry name" value="3'-5' exonuclease DinG"/>
    <property type="match status" value="1"/>
</dbReference>
<gene>
    <name evidence="4" type="ORF">SAMN04487992_102287</name>
</gene>
<keyword evidence="5" id="KW-1185">Reference proteome</keyword>
<proteinExistence type="predicted"/>
<dbReference type="InterPro" id="IPR006054">
    <property type="entry name" value="DnaQ"/>
</dbReference>
<dbReference type="SUPFAM" id="SSF53098">
    <property type="entry name" value="Ribonuclease H-like"/>
    <property type="match status" value="1"/>
</dbReference>
<dbReference type="PANTHER" id="PTHR30231:SF41">
    <property type="entry name" value="DNA POLYMERASE III SUBUNIT EPSILON"/>
    <property type="match status" value="1"/>
</dbReference>
<dbReference type="Gene3D" id="3.30.420.10">
    <property type="entry name" value="Ribonuclease H-like superfamily/Ribonuclease H"/>
    <property type="match status" value="1"/>
</dbReference>
<evidence type="ECO:0000256" key="2">
    <source>
        <dbReference type="ARBA" id="ARBA00026073"/>
    </source>
</evidence>
<accession>A0A1G7EFC2</accession>
<dbReference type="InterPro" id="IPR047296">
    <property type="entry name" value="GIY-YIG_UvrC_Cho"/>
</dbReference>
<comment type="subunit">
    <text evidence="2">DNA polymerase III contains a core (composed of alpha, epsilon and theta chains) that associates with a tau subunit. This core dimerizes to form the POLIII' complex. PolIII' associates with the gamma complex (composed of gamma, delta, delta', psi and chi chains) and with the beta chain to form the complete DNA polymerase III complex.</text>
</comment>